<evidence type="ECO:0000256" key="2">
    <source>
        <dbReference type="ARBA" id="ARBA00022691"/>
    </source>
</evidence>
<keyword evidence="2" id="KW-0949">S-adenosyl-L-methionine</keyword>
<dbReference type="PANTHER" id="PTHR14614">
    <property type="entry name" value="HEPATOCELLULAR CARCINOMA-ASSOCIATED ANTIGEN"/>
    <property type="match status" value="1"/>
</dbReference>
<evidence type="ECO:0000256" key="3">
    <source>
        <dbReference type="SAM" id="MobiDB-lite"/>
    </source>
</evidence>
<dbReference type="GO" id="GO:0032259">
    <property type="term" value="P:methylation"/>
    <property type="evidence" value="ECO:0007669"/>
    <property type="project" value="UniProtKB-KW"/>
</dbReference>
<reference evidence="4" key="1">
    <citation type="journal article" date="2021" name="Evol. Appl.">
        <title>The genome of the Pyrenean desman and the effects of bottlenecks and inbreeding on the genomic landscape of an endangered species.</title>
        <authorList>
            <person name="Escoda L."/>
            <person name="Castresana J."/>
        </authorList>
    </citation>
    <scope>NUCLEOTIDE SEQUENCE</scope>
    <source>
        <strain evidence="4">IBE-C5619</strain>
    </source>
</reference>
<accession>A0A8J6A8K0</accession>
<dbReference type="PANTHER" id="PTHR14614:SF13">
    <property type="entry name" value="PROTEIN-LYSINE METHYLTRANSFERASE METTL21C"/>
    <property type="match status" value="1"/>
</dbReference>
<dbReference type="InterPro" id="IPR019410">
    <property type="entry name" value="Methyltransf_16"/>
</dbReference>
<proteinExistence type="predicted"/>
<dbReference type="EMBL" id="JAGFMF010011662">
    <property type="protein sequence ID" value="KAG8517019.1"/>
    <property type="molecule type" value="Genomic_DNA"/>
</dbReference>
<dbReference type="InterPro" id="IPR029063">
    <property type="entry name" value="SAM-dependent_MTases_sf"/>
</dbReference>
<organism evidence="4 5">
    <name type="scientific">Galemys pyrenaicus</name>
    <name type="common">Iberian desman</name>
    <name type="synonym">Pyrenean desman</name>
    <dbReference type="NCBI Taxonomy" id="202257"/>
    <lineage>
        <taxon>Eukaryota</taxon>
        <taxon>Metazoa</taxon>
        <taxon>Chordata</taxon>
        <taxon>Craniata</taxon>
        <taxon>Vertebrata</taxon>
        <taxon>Euteleostomi</taxon>
        <taxon>Mammalia</taxon>
        <taxon>Eutheria</taxon>
        <taxon>Laurasiatheria</taxon>
        <taxon>Eulipotyphla</taxon>
        <taxon>Talpidae</taxon>
        <taxon>Galemys</taxon>
    </lineage>
</organism>
<evidence type="ECO:0000313" key="5">
    <source>
        <dbReference type="Proteomes" id="UP000700334"/>
    </source>
</evidence>
<protein>
    <submittedName>
        <fullName evidence="4">Protein-lysine methyltransferase METTL21C</fullName>
    </submittedName>
</protein>
<keyword evidence="5" id="KW-1185">Reference proteome</keyword>
<dbReference type="OrthoDB" id="413520at2759"/>
<sequence length="290" mass="31474">MLRRQAAPSEPGPQTRLPLPSPGGSAMDRCLSAEGPPRHQGERPSPPGVWEEAAVEEQLQKEGNRGPPGGARAAGPALPSPQTFAPAAARSYTQETYVFAGHRIVLQESMESLGTLVWPAATALCRYLEEHAEALSLRDAKILELGAGPGLVSIVASILGAEVTATDMPDVLGNLQHNLVKNTLARAAHRPAVRELVWGRGLEQSFPRAACCYDYILASDVVYPHGCLQPLLSTMAHLCQPGTVLLWANKFRLSTDYEFLDRFKQVFDTTLLVEFPESSVKLFKGTLRWG</sequence>
<gene>
    <name evidence="4" type="ORF">J0S82_015301</name>
</gene>
<evidence type="ECO:0000256" key="1">
    <source>
        <dbReference type="ARBA" id="ARBA00022603"/>
    </source>
</evidence>
<keyword evidence="1 4" id="KW-0489">Methyltransferase</keyword>
<evidence type="ECO:0000313" key="4">
    <source>
        <dbReference type="EMBL" id="KAG8517019.1"/>
    </source>
</evidence>
<dbReference type="CDD" id="cd02440">
    <property type="entry name" value="AdoMet_MTases"/>
    <property type="match status" value="1"/>
</dbReference>
<dbReference type="Proteomes" id="UP000700334">
    <property type="component" value="Unassembled WGS sequence"/>
</dbReference>
<dbReference type="AlphaFoldDB" id="A0A8J6A8K0"/>
<feature type="region of interest" description="Disordered" evidence="3">
    <location>
        <begin position="1"/>
        <end position="82"/>
    </location>
</feature>
<name>A0A8J6A8K0_GALPY</name>
<keyword evidence="1 4" id="KW-0808">Transferase</keyword>
<comment type="caution">
    <text evidence="4">The sequence shown here is derived from an EMBL/GenBank/DDBJ whole genome shotgun (WGS) entry which is preliminary data.</text>
</comment>
<dbReference type="GO" id="GO:0008168">
    <property type="term" value="F:methyltransferase activity"/>
    <property type="evidence" value="ECO:0007669"/>
    <property type="project" value="UniProtKB-KW"/>
</dbReference>
<dbReference type="Gene3D" id="3.40.50.150">
    <property type="entry name" value="Vaccinia Virus protein VP39"/>
    <property type="match status" value="1"/>
</dbReference>
<dbReference type="SUPFAM" id="SSF53335">
    <property type="entry name" value="S-adenosyl-L-methionine-dependent methyltransferases"/>
    <property type="match status" value="1"/>
</dbReference>
<dbReference type="Pfam" id="PF10294">
    <property type="entry name" value="Methyltransf_16"/>
    <property type="match status" value="1"/>
</dbReference>